<evidence type="ECO:0000256" key="1">
    <source>
        <dbReference type="SAM" id="MobiDB-lite"/>
    </source>
</evidence>
<evidence type="ECO:0000313" key="3">
    <source>
        <dbReference type="Proteomes" id="UP000059680"/>
    </source>
</evidence>
<dbReference type="PaxDb" id="39947-A0A0P0X9Q3"/>
<dbReference type="EMBL" id="AP014963">
    <property type="protein sequence ID" value="BAT02917.1"/>
    <property type="molecule type" value="Genomic_DNA"/>
</dbReference>
<keyword evidence="3" id="KW-1185">Reference proteome</keyword>
<proteinExistence type="predicted"/>
<name>A0A0P0X9Q3_ORYSJ</name>
<feature type="region of interest" description="Disordered" evidence="1">
    <location>
        <begin position="21"/>
        <end position="41"/>
    </location>
</feature>
<accession>A0A0P0X9Q3</accession>
<gene>
    <name evidence="2" type="ordered locus">Os07g0646950</name>
    <name evidence="2" type="ORF">OSNPB_070646950</name>
</gene>
<reference evidence="2 3" key="3">
    <citation type="journal article" date="2013" name="Rice">
        <title>Improvement of the Oryza sativa Nipponbare reference genome using next generation sequence and optical map data.</title>
        <authorList>
            <person name="Kawahara Y."/>
            <person name="de la Bastide M."/>
            <person name="Hamilton J.P."/>
            <person name="Kanamori H."/>
            <person name="McCombie W.R."/>
            <person name="Ouyang S."/>
            <person name="Schwartz D.C."/>
            <person name="Tanaka T."/>
            <person name="Wu J."/>
            <person name="Zhou S."/>
            <person name="Childs K.L."/>
            <person name="Davidson R.M."/>
            <person name="Lin H."/>
            <person name="Quesada-Ocampo L."/>
            <person name="Vaillancourt B."/>
            <person name="Sakai H."/>
            <person name="Lee S.S."/>
            <person name="Kim J."/>
            <person name="Numa H."/>
            <person name="Itoh T."/>
            <person name="Buell C.R."/>
            <person name="Matsumoto T."/>
        </authorList>
    </citation>
    <scope>NUCLEOTIDE SEQUENCE [LARGE SCALE GENOMIC DNA]</scope>
    <source>
        <strain evidence="3">cv. Nipponbare</strain>
    </source>
</reference>
<organism evidence="2 3">
    <name type="scientific">Oryza sativa subsp. japonica</name>
    <name type="common">Rice</name>
    <dbReference type="NCBI Taxonomy" id="39947"/>
    <lineage>
        <taxon>Eukaryota</taxon>
        <taxon>Viridiplantae</taxon>
        <taxon>Streptophyta</taxon>
        <taxon>Embryophyta</taxon>
        <taxon>Tracheophyta</taxon>
        <taxon>Spermatophyta</taxon>
        <taxon>Magnoliopsida</taxon>
        <taxon>Liliopsida</taxon>
        <taxon>Poales</taxon>
        <taxon>Poaceae</taxon>
        <taxon>BOP clade</taxon>
        <taxon>Oryzoideae</taxon>
        <taxon>Oryzeae</taxon>
        <taxon>Oryzinae</taxon>
        <taxon>Oryza</taxon>
        <taxon>Oryza sativa</taxon>
    </lineage>
</organism>
<reference evidence="2 3" key="2">
    <citation type="journal article" date="2013" name="Plant Cell Physiol.">
        <title>Rice Annotation Project Database (RAP-DB): an integrative and interactive database for rice genomics.</title>
        <authorList>
            <person name="Sakai H."/>
            <person name="Lee S.S."/>
            <person name="Tanaka T."/>
            <person name="Numa H."/>
            <person name="Kim J."/>
            <person name="Kawahara Y."/>
            <person name="Wakimoto H."/>
            <person name="Yang C.C."/>
            <person name="Iwamoto M."/>
            <person name="Abe T."/>
            <person name="Yamada Y."/>
            <person name="Muto A."/>
            <person name="Inokuchi H."/>
            <person name="Ikemura T."/>
            <person name="Matsumoto T."/>
            <person name="Sasaki T."/>
            <person name="Itoh T."/>
        </authorList>
    </citation>
    <scope>NUCLEOTIDE SEQUENCE [LARGE SCALE GENOMIC DNA]</scope>
    <source>
        <strain evidence="3">cv. Nipponbare</strain>
    </source>
</reference>
<dbReference type="AlphaFoldDB" id="A0A0P0X9Q3"/>
<sequence>MTSEKAGSNASARVELGIHHSGGKASWHGSSDVVDLAPTTSGKGDRWIWPSMKHGSPWWCPSIRRRWRDGSGEGVGPQDPRGSLLFPVTTDWEAASLEAWPWAVSSCRGFRLPAHQVVGRC</sequence>
<reference evidence="3" key="1">
    <citation type="journal article" date="2005" name="Nature">
        <title>The map-based sequence of the rice genome.</title>
        <authorList>
            <consortium name="International rice genome sequencing project (IRGSP)"/>
            <person name="Matsumoto T."/>
            <person name="Wu J."/>
            <person name="Kanamori H."/>
            <person name="Katayose Y."/>
            <person name="Fujisawa M."/>
            <person name="Namiki N."/>
            <person name="Mizuno H."/>
            <person name="Yamamoto K."/>
            <person name="Antonio B.A."/>
            <person name="Baba T."/>
            <person name="Sakata K."/>
            <person name="Nagamura Y."/>
            <person name="Aoki H."/>
            <person name="Arikawa K."/>
            <person name="Arita K."/>
            <person name="Bito T."/>
            <person name="Chiden Y."/>
            <person name="Fujitsuka N."/>
            <person name="Fukunaka R."/>
            <person name="Hamada M."/>
            <person name="Harada C."/>
            <person name="Hayashi A."/>
            <person name="Hijishita S."/>
            <person name="Honda M."/>
            <person name="Hosokawa S."/>
            <person name="Ichikawa Y."/>
            <person name="Idonuma A."/>
            <person name="Iijima M."/>
            <person name="Ikeda M."/>
            <person name="Ikeno M."/>
            <person name="Ito K."/>
            <person name="Ito S."/>
            <person name="Ito T."/>
            <person name="Ito Y."/>
            <person name="Ito Y."/>
            <person name="Iwabuchi A."/>
            <person name="Kamiya K."/>
            <person name="Karasawa W."/>
            <person name="Kurita K."/>
            <person name="Katagiri S."/>
            <person name="Kikuta A."/>
            <person name="Kobayashi H."/>
            <person name="Kobayashi N."/>
            <person name="Machita K."/>
            <person name="Maehara T."/>
            <person name="Masukawa M."/>
            <person name="Mizubayashi T."/>
            <person name="Mukai Y."/>
            <person name="Nagasaki H."/>
            <person name="Nagata Y."/>
            <person name="Naito S."/>
            <person name="Nakashima M."/>
            <person name="Nakama Y."/>
            <person name="Nakamichi Y."/>
            <person name="Nakamura M."/>
            <person name="Meguro A."/>
            <person name="Negishi M."/>
            <person name="Ohta I."/>
            <person name="Ohta T."/>
            <person name="Okamoto M."/>
            <person name="Ono N."/>
            <person name="Saji S."/>
            <person name="Sakaguchi M."/>
            <person name="Sakai K."/>
            <person name="Shibata M."/>
            <person name="Shimokawa T."/>
            <person name="Song J."/>
            <person name="Takazaki Y."/>
            <person name="Terasawa K."/>
            <person name="Tsugane M."/>
            <person name="Tsuji K."/>
            <person name="Ueda S."/>
            <person name="Waki K."/>
            <person name="Yamagata H."/>
            <person name="Yamamoto M."/>
            <person name="Yamamoto S."/>
            <person name="Yamane H."/>
            <person name="Yoshiki S."/>
            <person name="Yoshihara R."/>
            <person name="Yukawa K."/>
            <person name="Zhong H."/>
            <person name="Yano M."/>
            <person name="Yuan Q."/>
            <person name="Ouyang S."/>
            <person name="Liu J."/>
            <person name="Jones K.M."/>
            <person name="Gansberger K."/>
            <person name="Moffat K."/>
            <person name="Hill J."/>
            <person name="Bera J."/>
            <person name="Fadrosh D."/>
            <person name="Jin S."/>
            <person name="Johri S."/>
            <person name="Kim M."/>
            <person name="Overton L."/>
            <person name="Reardon M."/>
            <person name="Tsitrin T."/>
            <person name="Vuong H."/>
            <person name="Weaver B."/>
            <person name="Ciecko A."/>
            <person name="Tallon L."/>
            <person name="Jackson J."/>
            <person name="Pai G."/>
            <person name="Aken S.V."/>
            <person name="Utterback T."/>
            <person name="Reidmuller S."/>
            <person name="Feldblyum T."/>
            <person name="Hsiao J."/>
            <person name="Zismann V."/>
            <person name="Iobst S."/>
            <person name="de Vazeille A.R."/>
            <person name="Buell C.R."/>
            <person name="Ying K."/>
            <person name="Li Y."/>
            <person name="Lu T."/>
            <person name="Huang Y."/>
            <person name="Zhao Q."/>
            <person name="Feng Q."/>
            <person name="Zhang L."/>
            <person name="Zhu J."/>
            <person name="Weng Q."/>
            <person name="Mu J."/>
            <person name="Lu Y."/>
            <person name="Fan D."/>
            <person name="Liu Y."/>
            <person name="Guan J."/>
            <person name="Zhang Y."/>
            <person name="Yu S."/>
            <person name="Liu X."/>
            <person name="Zhang Y."/>
            <person name="Hong G."/>
            <person name="Han B."/>
            <person name="Choisne N."/>
            <person name="Demange N."/>
            <person name="Orjeda G."/>
            <person name="Samain S."/>
            <person name="Cattolico L."/>
            <person name="Pelletier E."/>
            <person name="Couloux A."/>
            <person name="Segurens B."/>
            <person name="Wincker P."/>
            <person name="D'Hont A."/>
            <person name="Scarpelli C."/>
            <person name="Weissenbach J."/>
            <person name="Salanoubat M."/>
            <person name="Quetier F."/>
            <person name="Yu Y."/>
            <person name="Kim H.R."/>
            <person name="Rambo T."/>
            <person name="Currie J."/>
            <person name="Collura K."/>
            <person name="Luo M."/>
            <person name="Yang T."/>
            <person name="Ammiraju J.S.S."/>
            <person name="Engler F."/>
            <person name="Soderlund C."/>
            <person name="Wing R.A."/>
            <person name="Palmer L.E."/>
            <person name="de la Bastide M."/>
            <person name="Spiegel L."/>
            <person name="Nascimento L."/>
            <person name="Zutavern T."/>
            <person name="O'Shaughnessy A."/>
            <person name="Dike S."/>
            <person name="Dedhia N."/>
            <person name="Preston R."/>
            <person name="Balija V."/>
            <person name="McCombie W.R."/>
            <person name="Chow T."/>
            <person name="Chen H."/>
            <person name="Chung M."/>
            <person name="Chen C."/>
            <person name="Shaw J."/>
            <person name="Wu H."/>
            <person name="Hsiao K."/>
            <person name="Chao Y."/>
            <person name="Chu M."/>
            <person name="Cheng C."/>
            <person name="Hour A."/>
            <person name="Lee P."/>
            <person name="Lin S."/>
            <person name="Lin Y."/>
            <person name="Liou J."/>
            <person name="Liu S."/>
            <person name="Hsing Y."/>
            <person name="Raghuvanshi S."/>
            <person name="Mohanty A."/>
            <person name="Bharti A.K."/>
            <person name="Gaur A."/>
            <person name="Gupta V."/>
            <person name="Kumar D."/>
            <person name="Ravi V."/>
            <person name="Vij S."/>
            <person name="Kapur A."/>
            <person name="Khurana P."/>
            <person name="Khurana P."/>
            <person name="Khurana J.P."/>
            <person name="Tyagi A.K."/>
            <person name="Gaikwad K."/>
            <person name="Singh A."/>
            <person name="Dalal V."/>
            <person name="Srivastava S."/>
            <person name="Dixit A."/>
            <person name="Pal A.K."/>
            <person name="Ghazi I.A."/>
            <person name="Yadav M."/>
            <person name="Pandit A."/>
            <person name="Bhargava A."/>
            <person name="Sureshbabu K."/>
            <person name="Batra K."/>
            <person name="Sharma T.R."/>
            <person name="Mohapatra T."/>
            <person name="Singh N.K."/>
            <person name="Messing J."/>
            <person name="Nelson A.B."/>
            <person name="Fuks G."/>
            <person name="Kavchok S."/>
            <person name="Keizer G."/>
            <person name="Linton E."/>
            <person name="Llaca V."/>
            <person name="Song R."/>
            <person name="Tanyolac B."/>
            <person name="Young S."/>
            <person name="Ho-Il K."/>
            <person name="Hahn J.H."/>
            <person name="Sangsakoo G."/>
            <person name="Vanavichit A."/>
            <person name="de Mattos Luiz.A.T."/>
            <person name="Zimmer P.D."/>
            <person name="Malone G."/>
            <person name="Dellagostin O."/>
            <person name="de Oliveira A.C."/>
            <person name="Bevan M."/>
            <person name="Bancroft I."/>
            <person name="Minx P."/>
            <person name="Cordum H."/>
            <person name="Wilson R."/>
            <person name="Cheng Z."/>
            <person name="Jin W."/>
            <person name="Jiang J."/>
            <person name="Leong S.A."/>
            <person name="Iwama H."/>
            <person name="Gojobori T."/>
            <person name="Itoh T."/>
            <person name="Niimura Y."/>
            <person name="Fujii Y."/>
            <person name="Habara T."/>
            <person name="Sakai H."/>
            <person name="Sato Y."/>
            <person name="Wilson G."/>
            <person name="Kumar K."/>
            <person name="McCouch S."/>
            <person name="Juretic N."/>
            <person name="Hoen D."/>
            <person name="Wright S."/>
            <person name="Bruskiewich R."/>
            <person name="Bureau T."/>
            <person name="Miyao A."/>
            <person name="Hirochika H."/>
            <person name="Nishikawa T."/>
            <person name="Kadowaki K."/>
            <person name="Sugiura M."/>
            <person name="Burr B."/>
            <person name="Sasaki T."/>
        </authorList>
    </citation>
    <scope>NUCLEOTIDE SEQUENCE [LARGE SCALE GENOMIC DNA]</scope>
    <source>
        <strain evidence="3">cv. Nipponbare</strain>
    </source>
</reference>
<evidence type="ECO:0000313" key="2">
    <source>
        <dbReference type="EMBL" id="BAT02917.1"/>
    </source>
</evidence>
<dbReference type="InParanoid" id="A0A0P0X9Q3"/>
<dbReference type="Proteomes" id="UP000059680">
    <property type="component" value="Chromosome 7"/>
</dbReference>
<protein>
    <submittedName>
        <fullName evidence="2">Os07g0646950 protein</fullName>
    </submittedName>
</protein>